<comment type="similarity">
    <text evidence="1">Belongs to the helicase family.</text>
</comment>
<evidence type="ECO:0000259" key="2">
    <source>
        <dbReference type="Pfam" id="PF05970"/>
    </source>
</evidence>
<name>A0A183CR86_GLOPA</name>
<reference evidence="3" key="1">
    <citation type="submission" date="2013-12" db="EMBL/GenBank/DDBJ databases">
        <authorList>
            <person name="Aslett M."/>
        </authorList>
    </citation>
    <scope>NUCLEOTIDE SEQUENCE [LARGE SCALE GENOMIC DNA]</scope>
    <source>
        <strain evidence="3">Lindley</strain>
    </source>
</reference>
<organism evidence="3 4">
    <name type="scientific">Globodera pallida</name>
    <name type="common">Potato cyst nematode worm</name>
    <name type="synonym">Heterodera pallida</name>
    <dbReference type="NCBI Taxonomy" id="36090"/>
    <lineage>
        <taxon>Eukaryota</taxon>
        <taxon>Metazoa</taxon>
        <taxon>Ecdysozoa</taxon>
        <taxon>Nematoda</taxon>
        <taxon>Chromadorea</taxon>
        <taxon>Rhabditida</taxon>
        <taxon>Tylenchina</taxon>
        <taxon>Tylenchomorpha</taxon>
        <taxon>Tylenchoidea</taxon>
        <taxon>Heteroderidae</taxon>
        <taxon>Heteroderinae</taxon>
        <taxon>Globodera</taxon>
    </lineage>
</organism>
<keyword evidence="1" id="KW-0347">Helicase</keyword>
<reference evidence="3" key="2">
    <citation type="submission" date="2014-05" db="EMBL/GenBank/DDBJ databases">
        <title>The genome and life-stage specific transcriptomes of Globodera pallida elucidate key aspects of plant parasitism by a cyst nematode.</title>
        <authorList>
            <person name="Cotton J.A."/>
            <person name="Lilley C.J."/>
            <person name="Jones L.M."/>
            <person name="Kikuchi T."/>
            <person name="Reid A.J."/>
            <person name="Thorpe P."/>
            <person name="Tsai I.J."/>
            <person name="Beasley H."/>
            <person name="Blok V."/>
            <person name="Cock P.J.A."/>
            <person name="Van den Akker S.E."/>
            <person name="Holroyd N."/>
            <person name="Hunt M."/>
            <person name="Mantelin S."/>
            <person name="Naghra H."/>
            <person name="Pain A."/>
            <person name="Palomares-Rius J.E."/>
            <person name="Zarowiecki M."/>
            <person name="Berriman M."/>
            <person name="Jones J.T."/>
            <person name="Urwin P.E."/>
        </authorList>
    </citation>
    <scope>NUCLEOTIDE SEQUENCE [LARGE SCALE GENOMIC DNA]</scope>
    <source>
        <strain evidence="3">Lindley</strain>
    </source>
</reference>
<dbReference type="GO" id="GO:0000723">
    <property type="term" value="P:telomere maintenance"/>
    <property type="evidence" value="ECO:0007669"/>
    <property type="project" value="InterPro"/>
</dbReference>
<dbReference type="GO" id="GO:0005524">
    <property type="term" value="F:ATP binding"/>
    <property type="evidence" value="ECO:0007669"/>
    <property type="project" value="UniProtKB-KW"/>
</dbReference>
<feature type="domain" description="DNA helicase Pif1-like DEAD-box helicase" evidence="2">
    <location>
        <begin position="217"/>
        <end position="398"/>
    </location>
</feature>
<dbReference type="WBParaSite" id="GPLIN_001539400">
    <property type="protein sequence ID" value="GPLIN_001539400"/>
    <property type="gene ID" value="GPLIN_001539400"/>
</dbReference>
<dbReference type="InterPro" id="IPR010285">
    <property type="entry name" value="DNA_helicase_pif1-like_DEAD"/>
</dbReference>
<keyword evidence="1" id="KW-0547">Nucleotide-binding</keyword>
<comment type="cofactor">
    <cofactor evidence="1">
        <name>Mg(2+)</name>
        <dbReference type="ChEBI" id="CHEBI:18420"/>
    </cofactor>
</comment>
<dbReference type="EC" id="5.6.2.3" evidence="1"/>
<evidence type="ECO:0000313" key="3">
    <source>
        <dbReference type="Proteomes" id="UP000050741"/>
    </source>
</evidence>
<evidence type="ECO:0000313" key="4">
    <source>
        <dbReference type="WBParaSite" id="GPLIN_001539400"/>
    </source>
</evidence>
<keyword evidence="1" id="KW-0378">Hydrolase</keyword>
<dbReference type="Proteomes" id="UP000050741">
    <property type="component" value="Unassembled WGS sequence"/>
</dbReference>
<dbReference type="SUPFAM" id="SSF52540">
    <property type="entry name" value="P-loop containing nucleoside triphosphate hydrolases"/>
    <property type="match status" value="1"/>
</dbReference>
<dbReference type="AlphaFoldDB" id="A0A183CR86"/>
<keyword evidence="1" id="KW-0067">ATP-binding</keyword>
<protein>
    <recommendedName>
        <fullName evidence="1">ATP-dependent DNA helicase</fullName>
        <ecNumber evidence="1">5.6.2.3</ecNumber>
    </recommendedName>
</protein>
<dbReference type="Pfam" id="PF05970">
    <property type="entry name" value="PIF1"/>
    <property type="match status" value="1"/>
</dbReference>
<dbReference type="InterPro" id="IPR027417">
    <property type="entry name" value="P-loop_NTPase"/>
</dbReference>
<dbReference type="GO" id="GO:0043139">
    <property type="term" value="F:5'-3' DNA helicase activity"/>
    <property type="evidence" value="ECO:0007669"/>
    <property type="project" value="UniProtKB-EC"/>
</dbReference>
<keyword evidence="1" id="KW-0227">DNA damage</keyword>
<dbReference type="GO" id="GO:0016887">
    <property type="term" value="F:ATP hydrolysis activity"/>
    <property type="evidence" value="ECO:0007669"/>
    <property type="project" value="RHEA"/>
</dbReference>
<dbReference type="Gene3D" id="3.40.50.300">
    <property type="entry name" value="P-loop containing nucleotide triphosphate hydrolases"/>
    <property type="match status" value="1"/>
</dbReference>
<reference evidence="4" key="3">
    <citation type="submission" date="2016-06" db="UniProtKB">
        <authorList>
            <consortium name="WormBaseParasite"/>
        </authorList>
    </citation>
    <scope>IDENTIFICATION</scope>
</reference>
<evidence type="ECO:0000256" key="1">
    <source>
        <dbReference type="RuleBase" id="RU363044"/>
    </source>
</evidence>
<keyword evidence="1" id="KW-0234">DNA repair</keyword>
<dbReference type="GO" id="GO:0006281">
    <property type="term" value="P:DNA repair"/>
    <property type="evidence" value="ECO:0007669"/>
    <property type="project" value="UniProtKB-KW"/>
</dbReference>
<sequence length="532" mass="59447">MLLLHVRGPTGWQDLYAGHQTFVDAAKALGLIEDSTIWVNTILEALSGLPTFRRRLNWVAVLFATAGILDASSVLDRVLQDSRSLLTPRAMLHQGLDVVRQYVLTRMELVFRLHGVDPGTFKSSCERLGLPNPIGFIMPNEDIIEAEFNAGDYGQRMWSELMQDQPDQNDTADGPMTKEQYAAKDADFSAKMNAKQLSFIEAVCASVDARRKNNLEPSKQLFMLTGDGGTGKTFTYNALIAKLKAQRSCRLIATASTGIAAELLFEGATLHSKLRVPLDIDEGTLPMLDYESDSAKILRALEVLIIDEISITDKNVVLYVDKLLRSIDVERKDKQFGEKIVIFGGDWKQLLPVAESSAAPGLDNVNRSYWLSVKTTHWFCNGQVNIHRLTTNMRVLGDQEDYRRLLKTWGTGVTVRASATDDRRRPYVQLEPSLCVNTEQALIEHVFGNALVDPLSNIEQLRGSAILCPLNKDTFKMNTEIMSRILLPVRPGEQRTEQVYLSVDTVDPDSPMDILALNVADRYIENIYGKTP</sequence>
<keyword evidence="1" id="KW-0233">DNA recombination</keyword>
<dbReference type="PANTHER" id="PTHR10492">
    <property type="match status" value="1"/>
</dbReference>
<proteinExistence type="inferred from homology"/>
<accession>A0A183CR86</accession>
<keyword evidence="3" id="KW-1185">Reference proteome</keyword>
<comment type="catalytic activity">
    <reaction evidence="1">
        <text>ATP + H2O = ADP + phosphate + H(+)</text>
        <dbReference type="Rhea" id="RHEA:13065"/>
        <dbReference type="ChEBI" id="CHEBI:15377"/>
        <dbReference type="ChEBI" id="CHEBI:15378"/>
        <dbReference type="ChEBI" id="CHEBI:30616"/>
        <dbReference type="ChEBI" id="CHEBI:43474"/>
        <dbReference type="ChEBI" id="CHEBI:456216"/>
        <dbReference type="EC" id="5.6.2.3"/>
    </reaction>
</comment>
<dbReference type="GO" id="GO:0006310">
    <property type="term" value="P:DNA recombination"/>
    <property type="evidence" value="ECO:0007669"/>
    <property type="project" value="UniProtKB-KW"/>
</dbReference>